<dbReference type="EMBL" id="JBHUMD010000007">
    <property type="protein sequence ID" value="MFD2601628.1"/>
    <property type="molecule type" value="Genomic_DNA"/>
</dbReference>
<gene>
    <name evidence="1" type="ORF">ACFSR3_06135</name>
</gene>
<dbReference type="InterPro" id="IPR021615">
    <property type="entry name" value="Omp28"/>
</dbReference>
<dbReference type="RefSeq" id="WP_158537873.1">
    <property type="nucleotide sequence ID" value="NZ_JBHUMD010000007.1"/>
</dbReference>
<evidence type="ECO:0000313" key="1">
    <source>
        <dbReference type="EMBL" id="MFD2601628.1"/>
    </source>
</evidence>
<dbReference type="Gene3D" id="2.60.40.10">
    <property type="entry name" value="Immunoglobulins"/>
    <property type="match status" value="1"/>
</dbReference>
<sequence length="351" mass="38681">MKKNFILIVAALLIVIGCSTDYEILESQTNISLTADKSVQVIGNPVTFTVKDAKGDELTEEAEFYVDGNKIEGNTFTSDVVGNFEVTAVYNAVTSSPLMINYHDGTGINFRKRMLIEDYTGTWCGWCPRVAHAIELVHNQTEDAIAVAIHGPGKNPNDTGYDPYTYDTSAFETAMNLAPGYPKGYLNRNIQWAFPEPNNINQAIALTQGENPKLGVAMTSSIANGNISMDVNVMFGKDFSNNLKLVVYVVENGLIYEQHNYTSYYDGVDLLEDYEHNHVLRDPLTGMTGEAITADQTKIGQTYTRTFNVAVPANVANTANIEFIAFVIDETGRVINVRKSSPGETQEIELL</sequence>
<comment type="caution">
    <text evidence="1">The sequence shown here is derived from an EMBL/GenBank/DDBJ whole genome shotgun (WGS) entry which is preliminary data.</text>
</comment>
<dbReference type="PROSITE" id="PS51257">
    <property type="entry name" value="PROKAR_LIPOPROTEIN"/>
    <property type="match status" value="1"/>
</dbReference>
<proteinExistence type="predicted"/>
<dbReference type="InterPro" id="IPR013783">
    <property type="entry name" value="Ig-like_fold"/>
</dbReference>
<name>A0ABW5NU88_9FLAO</name>
<protein>
    <submittedName>
        <fullName evidence="1">Omp28-related outer membrane protein</fullName>
    </submittedName>
</protein>
<keyword evidence="2" id="KW-1185">Reference proteome</keyword>
<accession>A0ABW5NU88</accession>
<reference evidence="2" key="1">
    <citation type="journal article" date="2019" name="Int. J. Syst. Evol. Microbiol.">
        <title>The Global Catalogue of Microorganisms (GCM) 10K type strain sequencing project: providing services to taxonomists for standard genome sequencing and annotation.</title>
        <authorList>
            <consortium name="The Broad Institute Genomics Platform"/>
            <consortium name="The Broad Institute Genome Sequencing Center for Infectious Disease"/>
            <person name="Wu L."/>
            <person name="Ma J."/>
        </authorList>
    </citation>
    <scope>NUCLEOTIDE SEQUENCE [LARGE SCALE GENOMIC DNA]</scope>
    <source>
        <strain evidence="2">KCTC 42107</strain>
    </source>
</reference>
<dbReference type="Proteomes" id="UP001597480">
    <property type="component" value="Unassembled WGS sequence"/>
</dbReference>
<organism evidence="1 2">
    <name type="scientific">Flavobacterium suzhouense</name>
    <dbReference type="NCBI Taxonomy" id="1529638"/>
    <lineage>
        <taxon>Bacteria</taxon>
        <taxon>Pseudomonadati</taxon>
        <taxon>Bacteroidota</taxon>
        <taxon>Flavobacteriia</taxon>
        <taxon>Flavobacteriales</taxon>
        <taxon>Flavobacteriaceae</taxon>
        <taxon>Flavobacterium</taxon>
    </lineage>
</organism>
<evidence type="ECO:0000313" key="2">
    <source>
        <dbReference type="Proteomes" id="UP001597480"/>
    </source>
</evidence>
<dbReference type="Pfam" id="PF11551">
    <property type="entry name" value="Omp28"/>
    <property type="match status" value="1"/>
</dbReference>